<dbReference type="InterPro" id="IPR020084">
    <property type="entry name" value="NUDIX_hydrolase_CS"/>
</dbReference>
<proteinExistence type="inferred from homology"/>
<reference evidence="4 5" key="1">
    <citation type="journal article" date="2016" name="Nat. Commun.">
        <title>Thousands of microbial genomes shed light on interconnected biogeochemical processes in an aquifer system.</title>
        <authorList>
            <person name="Anantharaman K."/>
            <person name="Brown C.T."/>
            <person name="Hug L.A."/>
            <person name="Sharon I."/>
            <person name="Castelle C.J."/>
            <person name="Probst A.J."/>
            <person name="Thomas B.C."/>
            <person name="Singh A."/>
            <person name="Wilkins M.J."/>
            <person name="Karaoz U."/>
            <person name="Brodie E.L."/>
            <person name="Williams K.H."/>
            <person name="Hubbard S.S."/>
            <person name="Banfield J.F."/>
        </authorList>
    </citation>
    <scope>NUCLEOTIDE SEQUENCE [LARGE SCALE GENOMIC DNA]</scope>
</reference>
<organism evidence="4 5">
    <name type="scientific">Candidatus Collierbacteria bacterium RIFOXYB1_FULL_49_13</name>
    <dbReference type="NCBI Taxonomy" id="1817728"/>
    <lineage>
        <taxon>Bacteria</taxon>
        <taxon>Candidatus Collieribacteriota</taxon>
    </lineage>
</organism>
<evidence type="ECO:0000256" key="2">
    <source>
        <dbReference type="RuleBase" id="RU003476"/>
    </source>
</evidence>
<dbReference type="PANTHER" id="PTHR21340">
    <property type="entry name" value="DIADENOSINE 5,5-P1,P4-TETRAPHOSPHATE PYROPHOSPHOHYDROLASE MUTT"/>
    <property type="match status" value="1"/>
</dbReference>
<dbReference type="GO" id="GO:0004081">
    <property type="term" value="F:bis(5'-nucleosyl)-tetraphosphatase (asymmetrical) activity"/>
    <property type="evidence" value="ECO:0007669"/>
    <property type="project" value="TreeGrafter"/>
</dbReference>
<gene>
    <name evidence="4" type="ORF">A2368_02125</name>
</gene>
<dbReference type="Pfam" id="PF00293">
    <property type="entry name" value="NUDIX"/>
    <property type="match status" value="1"/>
</dbReference>
<keyword evidence="1 2" id="KW-0378">Hydrolase</keyword>
<name>A0A1F5FGL1_9BACT</name>
<dbReference type="Proteomes" id="UP000176682">
    <property type="component" value="Unassembled WGS sequence"/>
</dbReference>
<dbReference type="InterPro" id="IPR020476">
    <property type="entry name" value="Nudix_hydrolase"/>
</dbReference>
<dbReference type="PROSITE" id="PS00893">
    <property type="entry name" value="NUDIX_BOX"/>
    <property type="match status" value="1"/>
</dbReference>
<dbReference type="PANTHER" id="PTHR21340:SF0">
    <property type="entry name" value="BIS(5'-NUCLEOSYL)-TETRAPHOSPHATASE [ASYMMETRICAL]"/>
    <property type="match status" value="1"/>
</dbReference>
<protein>
    <recommendedName>
        <fullName evidence="3">Nudix hydrolase domain-containing protein</fullName>
    </recommendedName>
</protein>
<dbReference type="EMBL" id="MFAM01000039">
    <property type="protein sequence ID" value="OGD78687.1"/>
    <property type="molecule type" value="Genomic_DNA"/>
</dbReference>
<evidence type="ECO:0000256" key="1">
    <source>
        <dbReference type="ARBA" id="ARBA00022801"/>
    </source>
</evidence>
<sequence length="157" mass="18428">MFNREELPYRLSTLGVLKNQSGQFLLVQKLAYQDDQWSFPGGGIDEGETPRQAVERELQEELGTASFSVIAQSDIGYRYEWPDDIIQKQYNKKGKWWRGQQIIFLLAEFTGDKSDIHIQKSELKNSRWVTAKELEKHLIFPNQYEMTQKVLADWKLL</sequence>
<dbReference type="InterPro" id="IPR015797">
    <property type="entry name" value="NUDIX_hydrolase-like_dom_sf"/>
</dbReference>
<evidence type="ECO:0000259" key="3">
    <source>
        <dbReference type="PROSITE" id="PS51462"/>
    </source>
</evidence>
<evidence type="ECO:0000313" key="5">
    <source>
        <dbReference type="Proteomes" id="UP000176682"/>
    </source>
</evidence>
<dbReference type="Gene3D" id="3.90.79.10">
    <property type="entry name" value="Nucleoside Triphosphate Pyrophosphohydrolase"/>
    <property type="match status" value="1"/>
</dbReference>
<dbReference type="InterPro" id="IPR051325">
    <property type="entry name" value="Nudix_hydrolase_domain"/>
</dbReference>
<dbReference type="GO" id="GO:0006754">
    <property type="term" value="P:ATP biosynthetic process"/>
    <property type="evidence" value="ECO:0007669"/>
    <property type="project" value="TreeGrafter"/>
</dbReference>
<dbReference type="GO" id="GO:0006167">
    <property type="term" value="P:AMP biosynthetic process"/>
    <property type="evidence" value="ECO:0007669"/>
    <property type="project" value="TreeGrafter"/>
</dbReference>
<comment type="caution">
    <text evidence="4">The sequence shown here is derived from an EMBL/GenBank/DDBJ whole genome shotgun (WGS) entry which is preliminary data.</text>
</comment>
<evidence type="ECO:0000313" key="4">
    <source>
        <dbReference type="EMBL" id="OGD78687.1"/>
    </source>
</evidence>
<feature type="domain" description="Nudix hydrolase" evidence="3">
    <location>
        <begin position="8"/>
        <end position="152"/>
    </location>
</feature>
<dbReference type="SUPFAM" id="SSF55811">
    <property type="entry name" value="Nudix"/>
    <property type="match status" value="1"/>
</dbReference>
<dbReference type="PROSITE" id="PS51462">
    <property type="entry name" value="NUDIX"/>
    <property type="match status" value="1"/>
</dbReference>
<accession>A0A1F5FGL1</accession>
<dbReference type="PRINTS" id="PR00502">
    <property type="entry name" value="NUDIXFAMILY"/>
</dbReference>
<comment type="similarity">
    <text evidence="2">Belongs to the Nudix hydrolase family.</text>
</comment>
<dbReference type="AlphaFoldDB" id="A0A1F5FGL1"/>
<dbReference type="InterPro" id="IPR000086">
    <property type="entry name" value="NUDIX_hydrolase_dom"/>
</dbReference>